<dbReference type="InterPro" id="IPR005786">
    <property type="entry name" value="B_amino_transII"/>
</dbReference>
<dbReference type="CDD" id="cd01557">
    <property type="entry name" value="BCAT_beta_family"/>
    <property type="match status" value="1"/>
</dbReference>
<evidence type="ECO:0000256" key="10">
    <source>
        <dbReference type="RuleBase" id="RU004516"/>
    </source>
</evidence>
<dbReference type="FunFam" id="3.30.470.10:FF:000002">
    <property type="entry name" value="Branched-chain-amino-acid aminotransferase"/>
    <property type="match status" value="1"/>
</dbReference>
<dbReference type="InterPro" id="IPR043132">
    <property type="entry name" value="BCAT-like_C"/>
</dbReference>
<dbReference type="EC" id="2.6.1.42" evidence="11"/>
<reference evidence="12" key="1">
    <citation type="submission" date="2021-01" db="EMBL/GenBank/DDBJ databases">
        <authorList>
            <person name="Corre E."/>
            <person name="Pelletier E."/>
            <person name="Niang G."/>
            <person name="Scheremetjew M."/>
            <person name="Finn R."/>
            <person name="Kale V."/>
            <person name="Holt S."/>
            <person name="Cochrane G."/>
            <person name="Meng A."/>
            <person name="Brown T."/>
            <person name="Cohen L."/>
        </authorList>
    </citation>
    <scope>NUCLEOTIDE SEQUENCE</scope>
    <source>
        <strain evidence="12">B650</strain>
    </source>
</reference>
<dbReference type="SUPFAM" id="SSF56752">
    <property type="entry name" value="D-aminoacid aminotransferase-like PLP-dependent enzymes"/>
    <property type="match status" value="1"/>
</dbReference>
<dbReference type="InterPro" id="IPR018300">
    <property type="entry name" value="Aminotrans_IV_CS"/>
</dbReference>
<keyword evidence="3 11" id="KW-0032">Aminotransferase</keyword>
<name>A0A7S2PRY1_9STRA</name>
<dbReference type="Gene3D" id="3.30.470.10">
    <property type="match status" value="1"/>
</dbReference>
<evidence type="ECO:0000256" key="11">
    <source>
        <dbReference type="RuleBase" id="RU004517"/>
    </source>
</evidence>
<evidence type="ECO:0000256" key="8">
    <source>
        <dbReference type="PIRSR" id="PIRSR006468-1"/>
    </source>
</evidence>
<dbReference type="AlphaFoldDB" id="A0A7S2PRY1"/>
<evidence type="ECO:0000256" key="4">
    <source>
        <dbReference type="ARBA" id="ARBA00022605"/>
    </source>
</evidence>
<dbReference type="GO" id="GO:0009082">
    <property type="term" value="P:branched-chain amino acid biosynthetic process"/>
    <property type="evidence" value="ECO:0007669"/>
    <property type="project" value="UniProtKB-KW"/>
</dbReference>
<dbReference type="EMBL" id="HBGY01033378">
    <property type="protein sequence ID" value="CAD9613864.1"/>
    <property type="molecule type" value="Transcribed_RNA"/>
</dbReference>
<dbReference type="InterPro" id="IPR036038">
    <property type="entry name" value="Aminotransferase-like"/>
</dbReference>
<dbReference type="PIRSF" id="PIRSF006468">
    <property type="entry name" value="BCAT1"/>
    <property type="match status" value="1"/>
</dbReference>
<evidence type="ECO:0000256" key="7">
    <source>
        <dbReference type="ARBA" id="ARBA00023304"/>
    </source>
</evidence>
<keyword evidence="4 11" id="KW-0028">Amino-acid biosynthesis</keyword>
<dbReference type="GO" id="GO:0008652">
    <property type="term" value="P:amino acid biosynthetic process"/>
    <property type="evidence" value="ECO:0007669"/>
    <property type="project" value="UniProtKB-KW"/>
</dbReference>
<comment type="catalytic activity">
    <reaction evidence="11">
        <text>L-isoleucine + 2-oxoglutarate = (S)-3-methyl-2-oxopentanoate + L-glutamate</text>
        <dbReference type="Rhea" id="RHEA:24801"/>
        <dbReference type="ChEBI" id="CHEBI:16810"/>
        <dbReference type="ChEBI" id="CHEBI:29985"/>
        <dbReference type="ChEBI" id="CHEBI:35146"/>
        <dbReference type="ChEBI" id="CHEBI:58045"/>
        <dbReference type="EC" id="2.6.1.42"/>
    </reaction>
</comment>
<evidence type="ECO:0000313" key="12">
    <source>
        <dbReference type="EMBL" id="CAD9613864.1"/>
    </source>
</evidence>
<accession>A0A7S2PRY1</accession>
<comment type="catalytic activity">
    <reaction evidence="11">
        <text>L-valine + 2-oxoglutarate = 3-methyl-2-oxobutanoate + L-glutamate</text>
        <dbReference type="Rhea" id="RHEA:24813"/>
        <dbReference type="ChEBI" id="CHEBI:11851"/>
        <dbReference type="ChEBI" id="CHEBI:16810"/>
        <dbReference type="ChEBI" id="CHEBI:29985"/>
        <dbReference type="ChEBI" id="CHEBI:57762"/>
        <dbReference type="EC" id="2.6.1.42"/>
    </reaction>
</comment>
<feature type="modified residue" description="N6-(pyridoxal phosphate)lysine" evidence="8">
    <location>
        <position position="233"/>
    </location>
</feature>
<evidence type="ECO:0000256" key="5">
    <source>
        <dbReference type="ARBA" id="ARBA00022679"/>
    </source>
</evidence>
<sequence length="397" mass="44459">MITINMRTSVSASSKLYMKIQRCGRHRIIMCARGISSSDISITQTNNPQPKTPNEELKFGNVTSDHMLTIQWRKNTKWETPQIRPTQNLSLSPAASCLHYGLQCFEGMKAYKAVDDTIRLFRPDKNMARLRRSMKALHMPTDDWRDEELLECIKELVRVDKSWIPEGEGYSLYLRPTCIATHPFLGLAPPEDVLLYCITSPVGPYYTSGFQPVRLTADTKQVRAWPGGTGNSKVGGNYGPTMKPAAEAAERGYQQVLWLFDDTITEVGAMNVFFVLLNKETGEKEIITAPLTRGDILPGVTRLSILDLARNWTDYKVVERFLTMTEVRNAASDGRLLEAFGAGTAAVVVPVSCIEYQGQDIDIPNTTGEVTKRVWDQITGIQYGKIRGPDDTWSVVV</sequence>
<evidence type="ECO:0000256" key="2">
    <source>
        <dbReference type="ARBA" id="ARBA00009320"/>
    </source>
</evidence>
<comment type="catalytic activity">
    <reaction evidence="11">
        <text>L-leucine + 2-oxoglutarate = 4-methyl-2-oxopentanoate + L-glutamate</text>
        <dbReference type="Rhea" id="RHEA:18321"/>
        <dbReference type="ChEBI" id="CHEBI:16810"/>
        <dbReference type="ChEBI" id="CHEBI:17865"/>
        <dbReference type="ChEBI" id="CHEBI:29985"/>
        <dbReference type="ChEBI" id="CHEBI:57427"/>
        <dbReference type="EC" id="2.6.1.42"/>
    </reaction>
</comment>
<dbReference type="InterPro" id="IPR043131">
    <property type="entry name" value="BCAT-like_N"/>
</dbReference>
<dbReference type="InterPro" id="IPR001544">
    <property type="entry name" value="Aminotrans_IV"/>
</dbReference>
<keyword evidence="5 11" id="KW-0808">Transferase</keyword>
<keyword evidence="6 10" id="KW-0663">Pyridoxal phosphate</keyword>
<dbReference type="Gene3D" id="3.20.10.10">
    <property type="entry name" value="D-amino Acid Aminotransferase, subunit A, domain 2"/>
    <property type="match status" value="1"/>
</dbReference>
<dbReference type="PROSITE" id="PS00770">
    <property type="entry name" value="AA_TRANSFER_CLASS_4"/>
    <property type="match status" value="1"/>
</dbReference>
<dbReference type="NCBIfam" id="TIGR01123">
    <property type="entry name" value="ilvE_II"/>
    <property type="match status" value="1"/>
</dbReference>
<dbReference type="InterPro" id="IPR033939">
    <property type="entry name" value="BCAT_family"/>
</dbReference>
<dbReference type="NCBIfam" id="NF009897">
    <property type="entry name" value="PRK13357.1"/>
    <property type="match status" value="1"/>
</dbReference>
<evidence type="ECO:0000256" key="9">
    <source>
        <dbReference type="RuleBase" id="RU004106"/>
    </source>
</evidence>
<dbReference type="PANTHER" id="PTHR11825:SF44">
    <property type="entry name" value="BRANCHED-CHAIN-AMINO-ACID AMINOTRANSFERASE"/>
    <property type="match status" value="1"/>
</dbReference>
<proteinExistence type="inferred from homology"/>
<organism evidence="12">
    <name type="scientific">Leptocylindrus danicus</name>
    <dbReference type="NCBI Taxonomy" id="163516"/>
    <lineage>
        <taxon>Eukaryota</taxon>
        <taxon>Sar</taxon>
        <taxon>Stramenopiles</taxon>
        <taxon>Ochrophyta</taxon>
        <taxon>Bacillariophyta</taxon>
        <taxon>Coscinodiscophyceae</taxon>
        <taxon>Chaetocerotophycidae</taxon>
        <taxon>Leptocylindrales</taxon>
        <taxon>Leptocylindraceae</taxon>
        <taxon>Leptocylindrus</taxon>
    </lineage>
</organism>
<dbReference type="Pfam" id="PF01063">
    <property type="entry name" value="Aminotran_4"/>
    <property type="match status" value="1"/>
</dbReference>
<gene>
    <name evidence="12" type="ORF">LDAN0321_LOCUS20920</name>
</gene>
<dbReference type="PANTHER" id="PTHR11825">
    <property type="entry name" value="SUBGROUP IIII AMINOTRANSFERASE"/>
    <property type="match status" value="1"/>
</dbReference>
<comment type="cofactor">
    <cofactor evidence="1 10">
        <name>pyridoxal 5'-phosphate</name>
        <dbReference type="ChEBI" id="CHEBI:597326"/>
    </cofactor>
</comment>
<protein>
    <recommendedName>
        <fullName evidence="11">Branched-chain-amino-acid aminotransferase</fullName>
        <ecNumber evidence="11">2.6.1.42</ecNumber>
    </recommendedName>
</protein>
<dbReference type="GO" id="GO:0004084">
    <property type="term" value="F:branched-chain-amino-acid transaminase activity"/>
    <property type="evidence" value="ECO:0007669"/>
    <property type="project" value="UniProtKB-EC"/>
</dbReference>
<dbReference type="FunFam" id="3.20.10.10:FF:000004">
    <property type="entry name" value="Branched-chain-amino-acid aminotransferase"/>
    <property type="match status" value="1"/>
</dbReference>
<comment type="similarity">
    <text evidence="2 9">Belongs to the class-IV pyridoxal-phosphate-dependent aminotransferase family.</text>
</comment>
<evidence type="ECO:0000256" key="3">
    <source>
        <dbReference type="ARBA" id="ARBA00022576"/>
    </source>
</evidence>
<evidence type="ECO:0000256" key="1">
    <source>
        <dbReference type="ARBA" id="ARBA00001933"/>
    </source>
</evidence>
<keyword evidence="7 11" id="KW-0100">Branched-chain amino acid biosynthesis</keyword>
<evidence type="ECO:0000256" key="6">
    <source>
        <dbReference type="ARBA" id="ARBA00022898"/>
    </source>
</evidence>